<dbReference type="InterPro" id="IPR052656">
    <property type="entry name" value="CTOP_PRMT1"/>
</dbReference>
<sequence length="368" mass="39836">EGRRNTMMAHIETKIRMKSARKVSASDRFIQYQKLHPQPFTVSEIRAKMRKDVQASQASRRLAQQLANRPSLEAALGNLNKMSVQQQLGPSNVKDRLSDNAVTGVGGQMSVEQQLGPSNVKARLSDNAVTGVGGQMSVEQQLGPSNVKARLSDNAVTGVGGQMSVEQQLGPSNVKACLSHNDVTGVGGQQVGLGRGSGQRGGLGRGVERRRFQTGGRGGVREQSGGRGVKLTISKEELDNELAEYMSNTKANLYKNINEYIGSPSAGNTRGGIFLSPYGDLHGNRGRGRGGVRRSGINGFAGDLRDRGGNRRCIEQGRFQRGGRGGVRGQSRERGTKLTISKEELDNQLDEYMSNRKAKLDRCIYRPS</sequence>
<keyword evidence="4" id="KW-1185">Reference proteome</keyword>
<feature type="domain" description="Chromatin target of PRMT1 protein C-terminal" evidence="2">
    <location>
        <begin position="180"/>
        <end position="262"/>
    </location>
</feature>
<evidence type="ECO:0000313" key="3">
    <source>
        <dbReference type="EMBL" id="KAK3586346.1"/>
    </source>
</evidence>
<accession>A0AAE0S6S1</accession>
<reference evidence="3" key="2">
    <citation type="journal article" date="2021" name="Genome Biol. Evol.">
        <title>Developing a high-quality reference genome for a parasitic bivalve with doubly uniparental inheritance (Bivalvia: Unionida).</title>
        <authorList>
            <person name="Smith C.H."/>
        </authorList>
    </citation>
    <scope>NUCLEOTIDE SEQUENCE</scope>
    <source>
        <strain evidence="3">CHS0354</strain>
        <tissue evidence="3">Mantle</tissue>
    </source>
</reference>
<keyword evidence="1" id="KW-0694">RNA-binding</keyword>
<dbReference type="AlphaFoldDB" id="A0AAE0S6S1"/>
<feature type="domain" description="Chromatin target of PRMT1 protein C-terminal" evidence="2">
    <location>
        <begin position="285"/>
        <end position="359"/>
    </location>
</feature>
<dbReference type="Pfam" id="PF13865">
    <property type="entry name" value="FoP_duplication"/>
    <property type="match status" value="2"/>
</dbReference>
<gene>
    <name evidence="3" type="ORF">CHS0354_027313</name>
</gene>
<dbReference type="SMART" id="SM01218">
    <property type="entry name" value="FoP_duplication"/>
    <property type="match status" value="2"/>
</dbReference>
<dbReference type="PANTHER" id="PTHR48426:SF1">
    <property type="entry name" value="CHROMATIN TARGET OF PRMT1 PROTEIN"/>
    <property type="match status" value="1"/>
</dbReference>
<name>A0AAE0S6S1_9BIVA</name>
<reference evidence="3" key="3">
    <citation type="submission" date="2023-05" db="EMBL/GenBank/DDBJ databases">
        <authorList>
            <person name="Smith C.H."/>
        </authorList>
    </citation>
    <scope>NUCLEOTIDE SEQUENCE</scope>
    <source>
        <strain evidence="3">CHS0354</strain>
        <tissue evidence="3">Mantle</tissue>
    </source>
</reference>
<proteinExistence type="predicted"/>
<evidence type="ECO:0000259" key="2">
    <source>
        <dbReference type="SMART" id="SM01218"/>
    </source>
</evidence>
<comment type="caution">
    <text evidence="3">The sequence shown here is derived from an EMBL/GenBank/DDBJ whole genome shotgun (WGS) entry which is preliminary data.</text>
</comment>
<dbReference type="Proteomes" id="UP001195483">
    <property type="component" value="Unassembled WGS sequence"/>
</dbReference>
<evidence type="ECO:0000313" key="4">
    <source>
        <dbReference type="Proteomes" id="UP001195483"/>
    </source>
</evidence>
<evidence type="ECO:0000256" key="1">
    <source>
        <dbReference type="ARBA" id="ARBA00022884"/>
    </source>
</evidence>
<organism evidence="3 4">
    <name type="scientific">Potamilus streckersoni</name>
    <dbReference type="NCBI Taxonomy" id="2493646"/>
    <lineage>
        <taxon>Eukaryota</taxon>
        <taxon>Metazoa</taxon>
        <taxon>Spiralia</taxon>
        <taxon>Lophotrochozoa</taxon>
        <taxon>Mollusca</taxon>
        <taxon>Bivalvia</taxon>
        <taxon>Autobranchia</taxon>
        <taxon>Heteroconchia</taxon>
        <taxon>Palaeoheterodonta</taxon>
        <taxon>Unionida</taxon>
        <taxon>Unionoidea</taxon>
        <taxon>Unionidae</taxon>
        <taxon>Ambleminae</taxon>
        <taxon>Lampsilini</taxon>
        <taxon>Potamilus</taxon>
    </lineage>
</organism>
<dbReference type="PANTHER" id="PTHR48426">
    <property type="entry name" value="CHROMATIN TARGET OF PRMT1 PROTEIN"/>
    <property type="match status" value="1"/>
</dbReference>
<feature type="non-terminal residue" evidence="3">
    <location>
        <position position="1"/>
    </location>
</feature>
<dbReference type="GO" id="GO:0003723">
    <property type="term" value="F:RNA binding"/>
    <property type="evidence" value="ECO:0007669"/>
    <property type="project" value="UniProtKB-KW"/>
</dbReference>
<protein>
    <recommendedName>
        <fullName evidence="2">Chromatin target of PRMT1 protein C-terminal domain-containing protein</fullName>
    </recommendedName>
</protein>
<dbReference type="InterPro" id="IPR025715">
    <property type="entry name" value="FoP_C"/>
</dbReference>
<reference evidence="3" key="1">
    <citation type="journal article" date="2021" name="Genome Biol. Evol.">
        <title>A High-Quality Reference Genome for a Parasitic Bivalve with Doubly Uniparental Inheritance (Bivalvia: Unionida).</title>
        <authorList>
            <person name="Smith C.H."/>
        </authorList>
    </citation>
    <scope>NUCLEOTIDE SEQUENCE</scope>
    <source>
        <strain evidence="3">CHS0354</strain>
    </source>
</reference>
<dbReference type="EMBL" id="JAEAOA010001647">
    <property type="protein sequence ID" value="KAK3586346.1"/>
    <property type="molecule type" value="Genomic_DNA"/>
</dbReference>